<feature type="compositionally biased region" description="Basic and acidic residues" evidence="1">
    <location>
        <begin position="153"/>
        <end position="162"/>
    </location>
</feature>
<evidence type="ECO:0000313" key="3">
    <source>
        <dbReference type="EMBL" id="MFD1938477.1"/>
    </source>
</evidence>
<dbReference type="SUPFAM" id="SSF55729">
    <property type="entry name" value="Acyl-CoA N-acyltransferases (Nat)"/>
    <property type="match status" value="1"/>
</dbReference>
<name>A0ABW4T8Z6_9ACTN</name>
<reference evidence="4" key="1">
    <citation type="journal article" date="2019" name="Int. J. Syst. Evol. Microbiol.">
        <title>The Global Catalogue of Microorganisms (GCM) 10K type strain sequencing project: providing services to taxonomists for standard genome sequencing and annotation.</title>
        <authorList>
            <consortium name="The Broad Institute Genomics Platform"/>
            <consortium name="The Broad Institute Genome Sequencing Center for Infectious Disease"/>
            <person name="Wu L."/>
            <person name="Ma J."/>
        </authorList>
    </citation>
    <scope>NUCLEOTIDE SEQUENCE [LARGE SCALE GENOMIC DNA]</scope>
    <source>
        <strain evidence="4">ICMP 6774ER</strain>
    </source>
</reference>
<evidence type="ECO:0000256" key="1">
    <source>
        <dbReference type="SAM" id="MobiDB-lite"/>
    </source>
</evidence>
<dbReference type="EC" id="2.3.1.-" evidence="3"/>
<keyword evidence="3" id="KW-0012">Acyltransferase</keyword>
<keyword evidence="3" id="KW-0808">Transferase</keyword>
<evidence type="ECO:0000313" key="4">
    <source>
        <dbReference type="Proteomes" id="UP001597368"/>
    </source>
</evidence>
<dbReference type="Proteomes" id="UP001597368">
    <property type="component" value="Unassembled WGS sequence"/>
</dbReference>
<feature type="domain" description="N-acetyltransferase" evidence="2">
    <location>
        <begin position="26"/>
        <end position="106"/>
    </location>
</feature>
<protein>
    <submittedName>
        <fullName evidence="3">GNAT family N-acetyltransferase</fullName>
        <ecNumber evidence="3">2.3.1.-</ecNumber>
    </submittedName>
</protein>
<dbReference type="InterPro" id="IPR016181">
    <property type="entry name" value="Acyl_CoA_acyltransferase"/>
</dbReference>
<sequence length="162" mass="17277">MTPGRTDPVAPDRLTICGEPGARSTSGLVGYLDGEPVGWCAVEPRTSYPRLLLTRTPRTGREEDKSDGGVWAVTCLLTRKGFRRRGITYALARASVAFARDRGARGLHDDHPAGQRRSPGASCTSAAVTCSPTRDSPRSATPAPGVWSCASTSERKHPGCRN</sequence>
<dbReference type="Gene3D" id="3.40.630.30">
    <property type="match status" value="1"/>
</dbReference>
<feature type="compositionally biased region" description="Polar residues" evidence="1">
    <location>
        <begin position="121"/>
        <end position="134"/>
    </location>
</feature>
<dbReference type="CDD" id="cd04301">
    <property type="entry name" value="NAT_SF"/>
    <property type="match status" value="1"/>
</dbReference>
<dbReference type="RefSeq" id="WP_379580523.1">
    <property type="nucleotide sequence ID" value="NZ_JBHUFV010000068.1"/>
</dbReference>
<dbReference type="InterPro" id="IPR000182">
    <property type="entry name" value="GNAT_dom"/>
</dbReference>
<gene>
    <name evidence="3" type="ORF">ACFSKW_44085</name>
</gene>
<proteinExistence type="predicted"/>
<dbReference type="Pfam" id="PF00583">
    <property type="entry name" value="Acetyltransf_1"/>
    <property type="match status" value="1"/>
</dbReference>
<organism evidence="3 4">
    <name type="scientific">Nonomuraea mangrovi</name>
    <dbReference type="NCBI Taxonomy" id="2316207"/>
    <lineage>
        <taxon>Bacteria</taxon>
        <taxon>Bacillati</taxon>
        <taxon>Actinomycetota</taxon>
        <taxon>Actinomycetes</taxon>
        <taxon>Streptosporangiales</taxon>
        <taxon>Streptosporangiaceae</taxon>
        <taxon>Nonomuraea</taxon>
    </lineage>
</organism>
<evidence type="ECO:0000259" key="2">
    <source>
        <dbReference type="Pfam" id="PF00583"/>
    </source>
</evidence>
<feature type="region of interest" description="Disordered" evidence="1">
    <location>
        <begin position="105"/>
        <end position="162"/>
    </location>
</feature>
<accession>A0ABW4T8Z6</accession>
<keyword evidence="4" id="KW-1185">Reference proteome</keyword>
<dbReference type="EMBL" id="JBHUFV010000068">
    <property type="protein sequence ID" value="MFD1938477.1"/>
    <property type="molecule type" value="Genomic_DNA"/>
</dbReference>
<comment type="caution">
    <text evidence="3">The sequence shown here is derived from an EMBL/GenBank/DDBJ whole genome shotgun (WGS) entry which is preliminary data.</text>
</comment>
<dbReference type="GO" id="GO:0016746">
    <property type="term" value="F:acyltransferase activity"/>
    <property type="evidence" value="ECO:0007669"/>
    <property type="project" value="UniProtKB-KW"/>
</dbReference>